<proteinExistence type="predicted"/>
<dbReference type="AlphaFoldDB" id="A0A0D7BG99"/>
<dbReference type="STRING" id="1314674.A0A0D7BG99"/>
<keyword evidence="4" id="KW-1185">Reference proteome</keyword>
<evidence type="ECO:0000256" key="1">
    <source>
        <dbReference type="SAM" id="MobiDB-lite"/>
    </source>
</evidence>
<keyword evidence="2" id="KW-0812">Transmembrane</keyword>
<dbReference type="OrthoDB" id="3153758at2759"/>
<feature type="transmembrane region" description="Helical" evidence="2">
    <location>
        <begin position="61"/>
        <end position="83"/>
    </location>
</feature>
<evidence type="ECO:0000313" key="4">
    <source>
        <dbReference type="Proteomes" id="UP000054007"/>
    </source>
</evidence>
<keyword evidence="2" id="KW-0472">Membrane</keyword>
<keyword evidence="2" id="KW-1133">Transmembrane helix</keyword>
<organism evidence="3 4">
    <name type="scientific">Cylindrobasidium torrendii FP15055 ss-10</name>
    <dbReference type="NCBI Taxonomy" id="1314674"/>
    <lineage>
        <taxon>Eukaryota</taxon>
        <taxon>Fungi</taxon>
        <taxon>Dikarya</taxon>
        <taxon>Basidiomycota</taxon>
        <taxon>Agaricomycotina</taxon>
        <taxon>Agaricomycetes</taxon>
        <taxon>Agaricomycetidae</taxon>
        <taxon>Agaricales</taxon>
        <taxon>Marasmiineae</taxon>
        <taxon>Physalacriaceae</taxon>
        <taxon>Cylindrobasidium</taxon>
    </lineage>
</organism>
<dbReference type="Proteomes" id="UP000054007">
    <property type="component" value="Unassembled WGS sequence"/>
</dbReference>
<feature type="region of interest" description="Disordered" evidence="1">
    <location>
        <begin position="1"/>
        <end position="54"/>
    </location>
</feature>
<name>A0A0D7BG99_9AGAR</name>
<evidence type="ECO:0000256" key="2">
    <source>
        <dbReference type="SAM" id="Phobius"/>
    </source>
</evidence>
<protein>
    <submittedName>
        <fullName evidence="3">Uncharacterized protein</fullName>
    </submittedName>
</protein>
<reference evidence="3 4" key="1">
    <citation type="journal article" date="2015" name="Fungal Genet. Biol.">
        <title>Evolution of novel wood decay mechanisms in Agaricales revealed by the genome sequences of Fistulina hepatica and Cylindrobasidium torrendii.</title>
        <authorList>
            <person name="Floudas D."/>
            <person name="Held B.W."/>
            <person name="Riley R."/>
            <person name="Nagy L.G."/>
            <person name="Koehler G."/>
            <person name="Ransdell A.S."/>
            <person name="Younus H."/>
            <person name="Chow J."/>
            <person name="Chiniquy J."/>
            <person name="Lipzen A."/>
            <person name="Tritt A."/>
            <person name="Sun H."/>
            <person name="Haridas S."/>
            <person name="LaButti K."/>
            <person name="Ohm R.A."/>
            <person name="Kues U."/>
            <person name="Blanchette R.A."/>
            <person name="Grigoriev I.V."/>
            <person name="Minto R.E."/>
            <person name="Hibbett D.S."/>
        </authorList>
    </citation>
    <scope>NUCLEOTIDE SEQUENCE [LARGE SCALE GENOMIC DNA]</scope>
    <source>
        <strain evidence="3 4">FP15055 ss-10</strain>
    </source>
</reference>
<sequence length="313" mass="35859">MVQNDVPHPSSGRHSEPPQRLTTSRRTKRMRVISAPELVNERNPPVQESPATGPNSSVSGFAVLVLAAVIAGVVFPFTTSNLIPSVFNGKKAPILEKSCFQAELQMAAFEAEKAKIIEWVETQKHWLDERERAVRYAERRDRERRMKAMVYWSIPKKDEACMAWKWRGVTAELMNVPEDVAMDGREWCKETPFKLGDGRENSTNCEYVGCERDSENNVIGHWTCTDEIYCNTWWKDYTNDGCQKGRPGHRLITMQLADLHPLYHSAAYEMCRTTPWPGHGTPDACEWTMFAGMWGKWFVEDESCRVLDLVKVK</sequence>
<gene>
    <name evidence="3" type="ORF">CYLTODRAFT_489107</name>
</gene>
<accession>A0A0D7BG99</accession>
<dbReference type="EMBL" id="KN880488">
    <property type="protein sequence ID" value="KIY69205.1"/>
    <property type="molecule type" value="Genomic_DNA"/>
</dbReference>
<evidence type="ECO:0000313" key="3">
    <source>
        <dbReference type="EMBL" id="KIY69205.1"/>
    </source>
</evidence>